<name>A0ABP9GHQ6_9ACTN</name>
<reference evidence="4" key="1">
    <citation type="journal article" date="2019" name="Int. J. Syst. Evol. Microbiol.">
        <title>The Global Catalogue of Microorganisms (GCM) 10K type strain sequencing project: providing services to taxonomists for standard genome sequencing and annotation.</title>
        <authorList>
            <consortium name="The Broad Institute Genomics Platform"/>
            <consortium name="The Broad Institute Genome Sequencing Center for Infectious Disease"/>
            <person name="Wu L."/>
            <person name="Ma J."/>
        </authorList>
    </citation>
    <scope>NUCLEOTIDE SEQUENCE [LARGE SCALE GENOMIC DNA]</scope>
    <source>
        <strain evidence="4">JCM 18123</strain>
    </source>
</reference>
<keyword evidence="2" id="KW-1133">Transmembrane helix</keyword>
<feature type="transmembrane region" description="Helical" evidence="2">
    <location>
        <begin position="72"/>
        <end position="93"/>
    </location>
</feature>
<accession>A0ABP9GHQ6</accession>
<feature type="transmembrane region" description="Helical" evidence="2">
    <location>
        <begin position="30"/>
        <end position="51"/>
    </location>
</feature>
<dbReference type="RefSeq" id="WP_345556711.1">
    <property type="nucleotide sequence ID" value="NZ_BAABIK010000012.1"/>
</dbReference>
<keyword evidence="2" id="KW-0812">Transmembrane</keyword>
<dbReference type="EMBL" id="BAABIK010000012">
    <property type="protein sequence ID" value="GAA4941818.1"/>
    <property type="molecule type" value="Genomic_DNA"/>
</dbReference>
<evidence type="ECO:0000256" key="2">
    <source>
        <dbReference type="SAM" id="Phobius"/>
    </source>
</evidence>
<organism evidence="3 4">
    <name type="scientific">Streptomonospora halophila</name>
    <dbReference type="NCBI Taxonomy" id="427369"/>
    <lineage>
        <taxon>Bacteria</taxon>
        <taxon>Bacillati</taxon>
        <taxon>Actinomycetota</taxon>
        <taxon>Actinomycetes</taxon>
        <taxon>Streptosporangiales</taxon>
        <taxon>Nocardiopsidaceae</taxon>
        <taxon>Streptomonospora</taxon>
    </lineage>
</organism>
<evidence type="ECO:0000256" key="1">
    <source>
        <dbReference type="SAM" id="MobiDB-lite"/>
    </source>
</evidence>
<keyword evidence="4" id="KW-1185">Reference proteome</keyword>
<protein>
    <submittedName>
        <fullName evidence="3">Uncharacterized protein</fullName>
    </submittedName>
</protein>
<sequence>MNDRSAPVLAARACPEVDGQELWISCGNTILGWVMGLGAAIAVIALLIIAGKMVQANFTGDPWIAARGMGELPWVLLGVVLLIVAAPIVAVLLQAGGGGGGDGGTRWVEYTREQDPGEPPDDGGGDNSDSDDQPRTI</sequence>
<evidence type="ECO:0000313" key="4">
    <source>
        <dbReference type="Proteomes" id="UP001499993"/>
    </source>
</evidence>
<dbReference type="Proteomes" id="UP001499993">
    <property type="component" value="Unassembled WGS sequence"/>
</dbReference>
<keyword evidence="2" id="KW-0472">Membrane</keyword>
<feature type="region of interest" description="Disordered" evidence="1">
    <location>
        <begin position="96"/>
        <end position="137"/>
    </location>
</feature>
<comment type="caution">
    <text evidence="3">The sequence shown here is derived from an EMBL/GenBank/DDBJ whole genome shotgun (WGS) entry which is preliminary data.</text>
</comment>
<gene>
    <name evidence="3" type="ORF">GCM10023224_25000</name>
</gene>
<proteinExistence type="predicted"/>
<feature type="compositionally biased region" description="Acidic residues" evidence="1">
    <location>
        <begin position="116"/>
        <end position="131"/>
    </location>
</feature>
<evidence type="ECO:0000313" key="3">
    <source>
        <dbReference type="EMBL" id="GAA4941818.1"/>
    </source>
</evidence>